<organism evidence="2 3">
    <name type="scientific">Vineibacter terrae</name>
    <dbReference type="NCBI Taxonomy" id="2586908"/>
    <lineage>
        <taxon>Bacteria</taxon>
        <taxon>Pseudomonadati</taxon>
        <taxon>Pseudomonadota</taxon>
        <taxon>Alphaproteobacteria</taxon>
        <taxon>Hyphomicrobiales</taxon>
        <taxon>Vineibacter</taxon>
    </lineage>
</organism>
<keyword evidence="2" id="KW-0378">Hydrolase</keyword>
<accession>A0A5C8PJT9</accession>
<protein>
    <submittedName>
        <fullName evidence="2">NUDIX hydrolase</fullName>
    </submittedName>
</protein>
<evidence type="ECO:0000313" key="2">
    <source>
        <dbReference type="EMBL" id="TXL73786.1"/>
    </source>
</evidence>
<feature type="domain" description="Nudix hydrolase" evidence="1">
    <location>
        <begin position="71"/>
        <end position="200"/>
    </location>
</feature>
<dbReference type="InterPro" id="IPR015797">
    <property type="entry name" value="NUDIX_hydrolase-like_dom_sf"/>
</dbReference>
<dbReference type="PROSITE" id="PS51462">
    <property type="entry name" value="NUDIX"/>
    <property type="match status" value="1"/>
</dbReference>
<dbReference type="RefSeq" id="WP_147848580.1">
    <property type="nucleotide sequence ID" value="NZ_VDUZ01000022.1"/>
</dbReference>
<dbReference type="PANTHER" id="PTHR43736">
    <property type="entry name" value="ADP-RIBOSE PYROPHOSPHATASE"/>
    <property type="match status" value="1"/>
</dbReference>
<dbReference type="CDD" id="cd04672">
    <property type="entry name" value="NUDIX_CDP-Chase_like"/>
    <property type="match status" value="1"/>
</dbReference>
<dbReference type="Pfam" id="PF12535">
    <property type="entry name" value="Nudix_N"/>
    <property type="match status" value="1"/>
</dbReference>
<dbReference type="PANTHER" id="PTHR43736:SF1">
    <property type="entry name" value="DIHYDRONEOPTERIN TRIPHOSPHATE DIPHOSPHATASE"/>
    <property type="match status" value="1"/>
</dbReference>
<gene>
    <name evidence="2" type="ORF">FHP25_19200</name>
</gene>
<dbReference type="EMBL" id="VDUZ01000022">
    <property type="protein sequence ID" value="TXL73786.1"/>
    <property type="molecule type" value="Genomic_DNA"/>
</dbReference>
<comment type="caution">
    <text evidence="2">The sequence shown here is derived from an EMBL/GenBank/DDBJ whole genome shotgun (WGS) entry which is preliminary data.</text>
</comment>
<reference evidence="2 3" key="1">
    <citation type="submission" date="2019-06" db="EMBL/GenBank/DDBJ databases">
        <title>New taxonomy in bacterial strain CC-CFT640, isolated from vineyard.</title>
        <authorList>
            <person name="Lin S.-Y."/>
            <person name="Tsai C.-F."/>
            <person name="Young C.-C."/>
        </authorList>
    </citation>
    <scope>NUCLEOTIDE SEQUENCE [LARGE SCALE GENOMIC DNA]</scope>
    <source>
        <strain evidence="2 3">CC-CFT640</strain>
    </source>
</reference>
<dbReference type="AlphaFoldDB" id="A0A5C8PJT9"/>
<evidence type="ECO:0000259" key="1">
    <source>
        <dbReference type="PROSITE" id="PS51462"/>
    </source>
</evidence>
<dbReference type="Gene3D" id="3.90.79.10">
    <property type="entry name" value="Nucleoside Triphosphate Pyrophosphohydrolase"/>
    <property type="match status" value="1"/>
</dbReference>
<evidence type="ECO:0000313" key="3">
    <source>
        <dbReference type="Proteomes" id="UP000321638"/>
    </source>
</evidence>
<name>A0A5C8PJT9_9HYPH</name>
<dbReference type="Gene3D" id="6.10.250.1120">
    <property type="match status" value="1"/>
</dbReference>
<dbReference type="InterPro" id="IPR059176">
    <property type="entry name" value="UDP-X_N"/>
</dbReference>
<proteinExistence type="predicted"/>
<dbReference type="SUPFAM" id="SSF55811">
    <property type="entry name" value="Nudix"/>
    <property type="match status" value="1"/>
</dbReference>
<dbReference type="OrthoDB" id="8480561at2"/>
<dbReference type="Pfam" id="PF00293">
    <property type="entry name" value="NUDIX"/>
    <property type="match status" value="1"/>
</dbReference>
<sequence>MTRDDAPLRWLTWARQLQAIAQTGLAFSRDVYDRERYEAIRALAAQIMTEHSDADLRHVEGLFAGQVGYATPKVDVRAAVFRDDGRILLVRETADGGRWTLPGGWADVNQSPRESVVREVREEAGVEVSVRKLAAVYDRERHPHRPPYPFHIYKLFFVCDLIGGDPRPGVETSEAAFFADRDVPADLSLSRVLPQQISRMFEHAAAPDLPTDFD</sequence>
<dbReference type="GO" id="GO:0016787">
    <property type="term" value="F:hydrolase activity"/>
    <property type="evidence" value="ECO:0007669"/>
    <property type="project" value="UniProtKB-KW"/>
</dbReference>
<dbReference type="InterPro" id="IPR000086">
    <property type="entry name" value="NUDIX_hydrolase_dom"/>
</dbReference>
<keyword evidence="3" id="KW-1185">Reference proteome</keyword>
<dbReference type="Proteomes" id="UP000321638">
    <property type="component" value="Unassembled WGS sequence"/>
</dbReference>